<keyword evidence="1" id="KW-0732">Signal</keyword>
<name>A0A1I4Q8P5_9GAMM</name>
<accession>A0A1I4Q8P5</accession>
<protein>
    <recommendedName>
        <fullName evidence="4">Lipoprotein</fullName>
    </recommendedName>
</protein>
<reference evidence="3" key="1">
    <citation type="submission" date="2016-10" db="EMBL/GenBank/DDBJ databases">
        <authorList>
            <person name="Varghese N."/>
            <person name="Submissions S."/>
        </authorList>
    </citation>
    <scope>NUCLEOTIDE SEQUENCE [LARGE SCALE GENOMIC DNA]</scope>
    <source>
        <strain evidence="3">CGMCC 1.7061</strain>
    </source>
</reference>
<proteinExistence type="predicted"/>
<dbReference type="Proteomes" id="UP000198519">
    <property type="component" value="Unassembled WGS sequence"/>
</dbReference>
<organism evidence="2 3">
    <name type="scientific">Marinobacter zhejiangensis</name>
    <dbReference type="NCBI Taxonomy" id="488535"/>
    <lineage>
        <taxon>Bacteria</taxon>
        <taxon>Pseudomonadati</taxon>
        <taxon>Pseudomonadota</taxon>
        <taxon>Gammaproteobacteria</taxon>
        <taxon>Pseudomonadales</taxon>
        <taxon>Marinobacteraceae</taxon>
        <taxon>Marinobacter</taxon>
    </lineage>
</organism>
<evidence type="ECO:0000313" key="2">
    <source>
        <dbReference type="EMBL" id="SFM36439.1"/>
    </source>
</evidence>
<feature type="chain" id="PRO_5011544139" description="Lipoprotein" evidence="1">
    <location>
        <begin position="26"/>
        <end position="297"/>
    </location>
</feature>
<feature type="signal peptide" evidence="1">
    <location>
        <begin position="1"/>
        <end position="25"/>
    </location>
</feature>
<dbReference type="EMBL" id="FOUE01000003">
    <property type="protein sequence ID" value="SFM36439.1"/>
    <property type="molecule type" value="Genomic_DNA"/>
</dbReference>
<dbReference type="PROSITE" id="PS51257">
    <property type="entry name" value="PROKAR_LIPOPROTEIN"/>
    <property type="match status" value="1"/>
</dbReference>
<evidence type="ECO:0000256" key="1">
    <source>
        <dbReference type="SAM" id="SignalP"/>
    </source>
</evidence>
<sequence length="297" mass="30612">METNDKNPFSHLSKALILASALGLAACGGGGGGDDDGGTSGGVTFNSSQASVSSEGEAIAVSEASRQASGQAIYAQDAFNFPIAVEADQVGTVEEIVELSVTLVQAGTLPSAADTQSMPGSCGGSADVTAYNQNHYRVDYNDYCEPAEGGNLILNGWVDITLGDNSYDAEFDITYSYLGESQNSAGSISCTGEMLDNCTYTTDFTGSDGERYRVTNVTVSGDNNTGFTVNARVYHQELGYVDFTATGMIICTDGSGFMSGTITVSDNSGPVATAEFSGCGADYTVTYSGVGYPVPQA</sequence>
<keyword evidence="3" id="KW-1185">Reference proteome</keyword>
<gene>
    <name evidence="2" type="ORF">SAMN04487963_2247</name>
</gene>
<dbReference type="AlphaFoldDB" id="A0A1I4Q8P5"/>
<evidence type="ECO:0000313" key="3">
    <source>
        <dbReference type="Proteomes" id="UP000198519"/>
    </source>
</evidence>
<evidence type="ECO:0008006" key="4">
    <source>
        <dbReference type="Google" id="ProtNLM"/>
    </source>
</evidence>